<gene>
    <name evidence="2" type="ORF">NA57DRAFT_20363</name>
</gene>
<name>A0A9P4IIU7_9PEZI</name>
<dbReference type="PANTHER" id="PTHR42103:SF2">
    <property type="entry name" value="AB HYDROLASE-1 DOMAIN-CONTAINING PROTEIN"/>
    <property type="match status" value="1"/>
</dbReference>
<evidence type="ECO:0008006" key="4">
    <source>
        <dbReference type="Google" id="ProtNLM"/>
    </source>
</evidence>
<dbReference type="EMBL" id="ML978122">
    <property type="protein sequence ID" value="KAF2102441.1"/>
    <property type="molecule type" value="Genomic_DNA"/>
</dbReference>
<protein>
    <recommendedName>
        <fullName evidence="4">AB hydrolase-1 domain-containing protein</fullName>
    </recommendedName>
</protein>
<evidence type="ECO:0000313" key="3">
    <source>
        <dbReference type="Proteomes" id="UP000799772"/>
    </source>
</evidence>
<reference evidence="2" key="1">
    <citation type="journal article" date="2020" name="Stud. Mycol.">
        <title>101 Dothideomycetes genomes: a test case for predicting lifestyles and emergence of pathogens.</title>
        <authorList>
            <person name="Haridas S."/>
            <person name="Albert R."/>
            <person name="Binder M."/>
            <person name="Bloem J."/>
            <person name="Labutti K."/>
            <person name="Salamov A."/>
            <person name="Andreopoulos B."/>
            <person name="Baker S."/>
            <person name="Barry K."/>
            <person name="Bills G."/>
            <person name="Bluhm B."/>
            <person name="Cannon C."/>
            <person name="Castanera R."/>
            <person name="Culley D."/>
            <person name="Daum C."/>
            <person name="Ezra D."/>
            <person name="Gonzalez J."/>
            <person name="Henrissat B."/>
            <person name="Kuo A."/>
            <person name="Liang C."/>
            <person name="Lipzen A."/>
            <person name="Lutzoni F."/>
            <person name="Magnuson J."/>
            <person name="Mondo S."/>
            <person name="Nolan M."/>
            <person name="Ohm R."/>
            <person name="Pangilinan J."/>
            <person name="Park H.-J."/>
            <person name="Ramirez L."/>
            <person name="Alfaro M."/>
            <person name="Sun H."/>
            <person name="Tritt A."/>
            <person name="Yoshinaga Y."/>
            <person name="Zwiers L.-H."/>
            <person name="Turgeon B."/>
            <person name="Goodwin S."/>
            <person name="Spatafora J."/>
            <person name="Crous P."/>
            <person name="Grigoriev I."/>
        </authorList>
    </citation>
    <scope>NUCLEOTIDE SEQUENCE</scope>
    <source>
        <strain evidence="2">CBS 133067</strain>
    </source>
</reference>
<dbReference type="PANTHER" id="PTHR42103">
    <property type="entry name" value="ALPHA/BETA-HYDROLASES SUPERFAMILY PROTEIN"/>
    <property type="match status" value="1"/>
</dbReference>
<sequence>EPALSFSIPSIFDEISLDCRIYHPSSPPNGDQEPARNWTNTAVIIAHPYAPLGGCYDVPVLTCLCSVLLKEGVTVGTFNFRGAGGSKGRTTWTGKGELADYESFFAFVTLYLDALELKPLTKGTKNLHIVLGGYSYGSLVVTRLPPISETLAKFSNPEEHSAAAVITTQAHALATETNNRIANERLSRPQNHSLRIGGKASSEMPRSSRENRRIEPYYLLISPLLPPISSLVMFPLGQNRADAVWTKHPTFSIFGDNDFFTSFKKLTQWSQRLSEAANSNFQVAAVTGAGHFWVEDGVEGKLKAAVRQWVHS</sequence>
<dbReference type="OrthoDB" id="10260961at2759"/>
<dbReference type="InterPro" id="IPR029058">
    <property type="entry name" value="AB_hydrolase_fold"/>
</dbReference>
<feature type="non-terminal residue" evidence="2">
    <location>
        <position position="1"/>
    </location>
</feature>
<accession>A0A9P4IIU7</accession>
<proteinExistence type="predicted"/>
<dbReference type="SUPFAM" id="SSF53474">
    <property type="entry name" value="alpha/beta-Hydrolases"/>
    <property type="match status" value="1"/>
</dbReference>
<keyword evidence="3" id="KW-1185">Reference proteome</keyword>
<feature type="non-terminal residue" evidence="2">
    <location>
        <position position="312"/>
    </location>
</feature>
<dbReference type="AlphaFoldDB" id="A0A9P4IIU7"/>
<dbReference type="Proteomes" id="UP000799772">
    <property type="component" value="Unassembled WGS sequence"/>
</dbReference>
<feature type="region of interest" description="Disordered" evidence="1">
    <location>
        <begin position="187"/>
        <end position="209"/>
    </location>
</feature>
<comment type="caution">
    <text evidence="2">The sequence shown here is derived from an EMBL/GenBank/DDBJ whole genome shotgun (WGS) entry which is preliminary data.</text>
</comment>
<evidence type="ECO:0000256" key="1">
    <source>
        <dbReference type="SAM" id="MobiDB-lite"/>
    </source>
</evidence>
<dbReference type="Gene3D" id="3.40.50.1820">
    <property type="entry name" value="alpha/beta hydrolase"/>
    <property type="match status" value="1"/>
</dbReference>
<organism evidence="2 3">
    <name type="scientific">Rhizodiscina lignyota</name>
    <dbReference type="NCBI Taxonomy" id="1504668"/>
    <lineage>
        <taxon>Eukaryota</taxon>
        <taxon>Fungi</taxon>
        <taxon>Dikarya</taxon>
        <taxon>Ascomycota</taxon>
        <taxon>Pezizomycotina</taxon>
        <taxon>Dothideomycetes</taxon>
        <taxon>Pleosporomycetidae</taxon>
        <taxon>Aulographales</taxon>
        <taxon>Rhizodiscinaceae</taxon>
        <taxon>Rhizodiscina</taxon>
    </lineage>
</organism>
<evidence type="ECO:0000313" key="2">
    <source>
        <dbReference type="EMBL" id="KAF2102441.1"/>
    </source>
</evidence>